<dbReference type="GO" id="GO:0006952">
    <property type="term" value="P:defense response"/>
    <property type="evidence" value="ECO:0007669"/>
    <property type="project" value="UniProtKB-ARBA"/>
</dbReference>
<feature type="transmembrane region" description="Helical" evidence="11">
    <location>
        <begin position="1111"/>
        <end position="1134"/>
    </location>
</feature>
<dbReference type="SUPFAM" id="SSF52058">
    <property type="entry name" value="L domain-like"/>
    <property type="match status" value="2"/>
</dbReference>
<keyword evidence="10" id="KW-0325">Glycoprotein</keyword>
<dbReference type="FunFam" id="3.80.10.10:FF:000649">
    <property type="entry name" value="Leucine Rich Repeat family protein"/>
    <property type="match status" value="1"/>
</dbReference>
<dbReference type="FunFam" id="3.80.10.10:FF:000095">
    <property type="entry name" value="LRR receptor-like serine/threonine-protein kinase GSO1"/>
    <property type="match status" value="1"/>
</dbReference>
<dbReference type="InterPro" id="IPR032675">
    <property type="entry name" value="LRR_dom_sf"/>
</dbReference>
<keyword evidence="9 11" id="KW-0472">Membrane</keyword>
<evidence type="ECO:0000256" key="4">
    <source>
        <dbReference type="ARBA" id="ARBA00022614"/>
    </source>
</evidence>
<evidence type="ECO:0000259" key="12">
    <source>
        <dbReference type="Pfam" id="PF08263"/>
    </source>
</evidence>
<dbReference type="AlphaFoldDB" id="A0A4S4E7K0"/>
<dbReference type="Pfam" id="PF08263">
    <property type="entry name" value="LRRNT_2"/>
    <property type="match status" value="1"/>
</dbReference>
<dbReference type="FunFam" id="3.80.10.10:FF:000383">
    <property type="entry name" value="Leucine-rich repeat receptor protein kinase EMS1"/>
    <property type="match status" value="1"/>
</dbReference>
<dbReference type="InterPro" id="IPR013210">
    <property type="entry name" value="LRR_N_plant-typ"/>
</dbReference>
<evidence type="ECO:0000256" key="3">
    <source>
        <dbReference type="ARBA" id="ARBA00022475"/>
    </source>
</evidence>
<dbReference type="PRINTS" id="PR00019">
    <property type="entry name" value="LEURICHRPT"/>
</dbReference>
<gene>
    <name evidence="14" type="ORF">TEA_017403</name>
</gene>
<keyword evidence="6" id="KW-0732">Signal</keyword>
<dbReference type="PROSITE" id="PS51450">
    <property type="entry name" value="LRR"/>
    <property type="match status" value="3"/>
</dbReference>
<dbReference type="SMART" id="SM00369">
    <property type="entry name" value="LRR_TYP"/>
    <property type="match status" value="9"/>
</dbReference>
<organism evidence="14 15">
    <name type="scientific">Camellia sinensis var. sinensis</name>
    <name type="common">China tea</name>
    <dbReference type="NCBI Taxonomy" id="542762"/>
    <lineage>
        <taxon>Eukaryota</taxon>
        <taxon>Viridiplantae</taxon>
        <taxon>Streptophyta</taxon>
        <taxon>Embryophyta</taxon>
        <taxon>Tracheophyta</taxon>
        <taxon>Spermatophyta</taxon>
        <taxon>Magnoliopsida</taxon>
        <taxon>eudicotyledons</taxon>
        <taxon>Gunneridae</taxon>
        <taxon>Pentapetalae</taxon>
        <taxon>asterids</taxon>
        <taxon>Ericales</taxon>
        <taxon>Theaceae</taxon>
        <taxon>Camellia</taxon>
    </lineage>
</organism>
<keyword evidence="8 11" id="KW-1133">Transmembrane helix</keyword>
<dbReference type="SUPFAM" id="SSF52047">
    <property type="entry name" value="RNI-like"/>
    <property type="match status" value="2"/>
</dbReference>
<feature type="domain" description="Leucine-rich repeat-containing N-terminal plant-type" evidence="12">
    <location>
        <begin position="194"/>
        <end position="231"/>
    </location>
</feature>
<evidence type="ECO:0000256" key="9">
    <source>
        <dbReference type="ARBA" id="ARBA00023136"/>
    </source>
</evidence>
<dbReference type="STRING" id="542762.A0A4S4E7K0"/>
<comment type="similarity">
    <text evidence="2">Belongs to the RLP family.</text>
</comment>
<dbReference type="PANTHER" id="PTHR48063">
    <property type="entry name" value="LRR RECEPTOR-LIKE KINASE"/>
    <property type="match status" value="1"/>
</dbReference>
<protein>
    <submittedName>
        <fullName evidence="14">Uncharacterized protein</fullName>
    </submittedName>
</protein>
<evidence type="ECO:0000256" key="7">
    <source>
        <dbReference type="ARBA" id="ARBA00022737"/>
    </source>
</evidence>
<dbReference type="GO" id="GO:0005886">
    <property type="term" value="C:plasma membrane"/>
    <property type="evidence" value="ECO:0007669"/>
    <property type="project" value="UniProtKB-SubCell"/>
</dbReference>
<keyword evidence="15" id="KW-1185">Reference proteome</keyword>
<comment type="subcellular location">
    <subcellularLocation>
        <location evidence="1">Cell membrane</location>
        <topology evidence="1">Single-pass type I membrane protein</topology>
    </subcellularLocation>
</comment>
<evidence type="ECO:0000256" key="5">
    <source>
        <dbReference type="ARBA" id="ARBA00022692"/>
    </source>
</evidence>
<dbReference type="Gene3D" id="3.80.10.10">
    <property type="entry name" value="Ribonuclease Inhibitor"/>
    <property type="match status" value="4"/>
</dbReference>
<evidence type="ECO:0000256" key="1">
    <source>
        <dbReference type="ARBA" id="ARBA00004251"/>
    </source>
</evidence>
<evidence type="ECO:0000256" key="6">
    <source>
        <dbReference type="ARBA" id="ARBA00022729"/>
    </source>
</evidence>
<evidence type="ECO:0000313" key="14">
    <source>
        <dbReference type="EMBL" id="THG12030.1"/>
    </source>
</evidence>
<evidence type="ECO:0000313" key="15">
    <source>
        <dbReference type="Proteomes" id="UP000306102"/>
    </source>
</evidence>
<proteinExistence type="inferred from homology"/>
<keyword evidence="7" id="KW-0677">Repeat</keyword>
<dbReference type="Pfam" id="PF13855">
    <property type="entry name" value="LRR_8"/>
    <property type="match status" value="1"/>
</dbReference>
<dbReference type="Proteomes" id="UP000306102">
    <property type="component" value="Unassembled WGS sequence"/>
</dbReference>
<dbReference type="InterPro" id="IPR055414">
    <property type="entry name" value="LRR_R13L4/SHOC2-like"/>
</dbReference>
<sequence>MVAECSEKGWLQSVYRVFQDLQLFSDKLSENEEVSTGLLCFQASASASVYKDHDEEADTRSVDHIAACLARLLMAHLFMDWARLLMARLLTDWAHLLRARWTMLCVSKLYVANQKGYPIAEMARVRIWFLRRRDCLDDGVNGHNNHIMCNIHINFSSINSKCAILITFLSMVSLLINFNMATADNVTSMIKCIETEREALFAFKQGLQDPSNRLSSWTGNGCCQWSGVQCNKTSGHVIKLDLRNPFPSSSSAIAAMDQGDYYTAYGRSCLGGDINSSLLDLKYLQYLDLSSNDFKGTPIPEFIGMLKNLRYLNLSSASFGGEIPPQLGNLSDLNHLDLNSKIYGLSTINLRWVSGLSSLRYLNMGGVKIDIEKDWLQEVNVLPSLVELHLPGCDLQSLPISLPFINFTLLSVLDISGNSFNSSIPHWIFNLTRLRTLDLSSNSFQGTIPSEIINLISLEYLYMSGSGNFESQIPRYLGNLCNLKFLDLSGNNFSGSVDEIFSGFLDCPNNSLVSLDLSANSLGGELPNSLGILKNLQQLDLSSNSFWGSIPTSIGNMSSLQYLDLGFNNMNGTIPESFGKLSKLVQLYLEVNPWEGVITEVHLMNLTRLEDIIIMPKTKSSLVFNVRYEWVPPFRLKSLHLENCLVGPRFSLWLQVQSELTKVILTNVGIEDNLPEEWLSKISARLTYLDLSHNQIKGKLPKKLESPIVNAIDLSYNHFEGPLPLWSTNTPHFYLQSNLFSGSIPSNIDKLMPQLRYLYLSENLLYGTIPSSICTMNNLEVLSLRTNQLSGELPQCWNGSQPLWVVDVANNNLSGIIPSLMGVINSLNILMLSNNNLEGEIPYSLQNCSLSSIDLGGNRLFGKLPSWIGETITTIWMLRLKSNSFSGVIPKQWCNLPHLHILDLANNNISGVIPNCLHNLSALVYDNESISYSGFNRFHQYIYVERTTVVAKGRELEYGRTLQYVNIIDLSRNNLMGEIPEDITSLIALGTLNLSWNQLTGSIPKKIGNIRSLETLDLSNNNLSGPIPQSISSLTFLSHLNLSHNNLSGRIPSGNQLQTLDDSSIYANNPLLCGFLLPTKCSGDEDHTSNSSTSGRGGSEDNGAKNDNEMLWFYVSMGSGFLVGLCGVCFTLWIKVSWRKVYFRFVGIA</sequence>
<dbReference type="InterPro" id="IPR001611">
    <property type="entry name" value="Leu-rich_rpt"/>
</dbReference>
<evidence type="ECO:0000259" key="13">
    <source>
        <dbReference type="Pfam" id="PF23598"/>
    </source>
</evidence>
<dbReference type="Pfam" id="PF23598">
    <property type="entry name" value="LRR_14"/>
    <property type="match status" value="1"/>
</dbReference>
<comment type="caution">
    <text evidence="14">The sequence shown here is derived from an EMBL/GenBank/DDBJ whole genome shotgun (WGS) entry which is preliminary data.</text>
</comment>
<evidence type="ECO:0000256" key="11">
    <source>
        <dbReference type="SAM" id="Phobius"/>
    </source>
</evidence>
<keyword evidence="3" id="KW-1003">Cell membrane</keyword>
<dbReference type="InterPro" id="IPR003591">
    <property type="entry name" value="Leu-rich_rpt_typical-subtyp"/>
</dbReference>
<dbReference type="Pfam" id="PF00560">
    <property type="entry name" value="LRR_1"/>
    <property type="match status" value="9"/>
</dbReference>
<dbReference type="FunFam" id="3.80.10.10:FF:000111">
    <property type="entry name" value="LRR receptor-like serine/threonine-protein kinase ERECTA"/>
    <property type="match status" value="1"/>
</dbReference>
<dbReference type="GO" id="GO:0051707">
    <property type="term" value="P:response to other organism"/>
    <property type="evidence" value="ECO:0007669"/>
    <property type="project" value="UniProtKB-ARBA"/>
</dbReference>
<evidence type="ECO:0000256" key="8">
    <source>
        <dbReference type="ARBA" id="ARBA00022989"/>
    </source>
</evidence>
<dbReference type="InterPro" id="IPR046956">
    <property type="entry name" value="RLP23-like"/>
</dbReference>
<dbReference type="EMBL" id="SDRB02006771">
    <property type="protein sequence ID" value="THG12030.1"/>
    <property type="molecule type" value="Genomic_DNA"/>
</dbReference>
<accession>A0A4S4E7K0</accession>
<keyword evidence="5 11" id="KW-0812">Transmembrane</keyword>
<keyword evidence="4" id="KW-0433">Leucine-rich repeat</keyword>
<name>A0A4S4E7K0_CAMSN</name>
<evidence type="ECO:0000256" key="2">
    <source>
        <dbReference type="ARBA" id="ARBA00009592"/>
    </source>
</evidence>
<feature type="domain" description="Disease resistance R13L4/SHOC-2-like LRR" evidence="13">
    <location>
        <begin position="475"/>
        <end position="694"/>
    </location>
</feature>
<evidence type="ECO:0000256" key="10">
    <source>
        <dbReference type="ARBA" id="ARBA00023180"/>
    </source>
</evidence>
<dbReference type="PANTHER" id="PTHR48063:SF97">
    <property type="entry name" value="DISEASE RESISTANCE FAMILY PROTEIN _ LRR FAMILY PROTEIN"/>
    <property type="match status" value="1"/>
</dbReference>
<reference evidence="14 15" key="1">
    <citation type="journal article" date="2018" name="Proc. Natl. Acad. Sci. U.S.A.">
        <title>Draft genome sequence of Camellia sinensis var. sinensis provides insights into the evolution of the tea genome and tea quality.</title>
        <authorList>
            <person name="Wei C."/>
            <person name="Yang H."/>
            <person name="Wang S."/>
            <person name="Zhao J."/>
            <person name="Liu C."/>
            <person name="Gao L."/>
            <person name="Xia E."/>
            <person name="Lu Y."/>
            <person name="Tai Y."/>
            <person name="She G."/>
            <person name="Sun J."/>
            <person name="Cao H."/>
            <person name="Tong W."/>
            <person name="Gao Q."/>
            <person name="Li Y."/>
            <person name="Deng W."/>
            <person name="Jiang X."/>
            <person name="Wang W."/>
            <person name="Chen Q."/>
            <person name="Zhang S."/>
            <person name="Li H."/>
            <person name="Wu J."/>
            <person name="Wang P."/>
            <person name="Li P."/>
            <person name="Shi C."/>
            <person name="Zheng F."/>
            <person name="Jian J."/>
            <person name="Huang B."/>
            <person name="Shan D."/>
            <person name="Shi M."/>
            <person name="Fang C."/>
            <person name="Yue Y."/>
            <person name="Li F."/>
            <person name="Li D."/>
            <person name="Wei S."/>
            <person name="Han B."/>
            <person name="Jiang C."/>
            <person name="Yin Y."/>
            <person name="Xia T."/>
            <person name="Zhang Z."/>
            <person name="Bennetzen J.L."/>
            <person name="Zhao S."/>
            <person name="Wan X."/>
        </authorList>
    </citation>
    <scope>NUCLEOTIDE SEQUENCE [LARGE SCALE GENOMIC DNA]</scope>
    <source>
        <strain evidence="15">cv. Shuchazao</strain>
        <tissue evidence="14">Leaf</tissue>
    </source>
</reference>